<organism evidence="2 3">
    <name type="scientific">Daphnia magna</name>
    <dbReference type="NCBI Taxonomy" id="35525"/>
    <lineage>
        <taxon>Eukaryota</taxon>
        <taxon>Metazoa</taxon>
        <taxon>Ecdysozoa</taxon>
        <taxon>Arthropoda</taxon>
        <taxon>Crustacea</taxon>
        <taxon>Branchiopoda</taxon>
        <taxon>Diplostraca</taxon>
        <taxon>Cladocera</taxon>
        <taxon>Anomopoda</taxon>
        <taxon>Daphniidae</taxon>
        <taxon>Daphnia</taxon>
    </lineage>
</organism>
<protein>
    <submittedName>
        <fullName evidence="2">Uncharacterized protein</fullName>
    </submittedName>
</protein>
<feature type="region of interest" description="Disordered" evidence="1">
    <location>
        <begin position="54"/>
        <end position="79"/>
    </location>
</feature>
<dbReference type="EMBL" id="JAOYFB010000001">
    <property type="protein sequence ID" value="KAK4003657.1"/>
    <property type="molecule type" value="Genomic_DNA"/>
</dbReference>
<dbReference type="Proteomes" id="UP001234178">
    <property type="component" value="Unassembled WGS sequence"/>
</dbReference>
<name>A0ABQ9YSR1_9CRUS</name>
<keyword evidence="3" id="KW-1185">Reference proteome</keyword>
<comment type="caution">
    <text evidence="2">The sequence shown here is derived from an EMBL/GenBank/DDBJ whole genome shotgun (WGS) entry which is preliminary data.</text>
</comment>
<accession>A0ABQ9YSR1</accession>
<evidence type="ECO:0000313" key="3">
    <source>
        <dbReference type="Proteomes" id="UP001234178"/>
    </source>
</evidence>
<evidence type="ECO:0000256" key="1">
    <source>
        <dbReference type="SAM" id="MobiDB-lite"/>
    </source>
</evidence>
<evidence type="ECO:0000313" key="2">
    <source>
        <dbReference type="EMBL" id="KAK4003657.1"/>
    </source>
</evidence>
<proteinExistence type="predicted"/>
<reference evidence="2 3" key="1">
    <citation type="journal article" date="2023" name="Nucleic Acids Res.">
        <title>The hologenome of Daphnia magna reveals possible DNA methylation and microbiome-mediated evolution of the host genome.</title>
        <authorList>
            <person name="Chaturvedi A."/>
            <person name="Li X."/>
            <person name="Dhandapani V."/>
            <person name="Marshall H."/>
            <person name="Kissane S."/>
            <person name="Cuenca-Cambronero M."/>
            <person name="Asole G."/>
            <person name="Calvet F."/>
            <person name="Ruiz-Romero M."/>
            <person name="Marangio P."/>
            <person name="Guigo R."/>
            <person name="Rago D."/>
            <person name="Mirbahai L."/>
            <person name="Eastwood N."/>
            <person name="Colbourne J.K."/>
            <person name="Zhou J."/>
            <person name="Mallon E."/>
            <person name="Orsini L."/>
        </authorList>
    </citation>
    <scope>NUCLEOTIDE SEQUENCE [LARGE SCALE GENOMIC DNA]</scope>
    <source>
        <strain evidence="2">LRV0_1</strain>
    </source>
</reference>
<gene>
    <name evidence="2" type="ORF">OUZ56_005413</name>
</gene>
<sequence>MLNGRFQITQCRQTSFLMCCHMVVYFGETMHGVPEDLHQQQVLNKEAEVKEIESLNQAAENREEEEDRHPPVKEQAPPGEPIALFTFQSWKAPWQHKFFTDWCRVKEPQNPWNTKVLARCNTVCYLILSDLQGFVVDHLSVSDLQATKKKDPKH</sequence>